<dbReference type="EMBL" id="JANIEX010001632">
    <property type="protein sequence ID" value="KAJ3555896.1"/>
    <property type="molecule type" value="Genomic_DNA"/>
</dbReference>
<evidence type="ECO:0000313" key="3">
    <source>
        <dbReference type="EMBL" id="KAJ3555896.1"/>
    </source>
</evidence>
<name>A0AAD5VFA4_9AGAR</name>
<dbReference type="InterPro" id="IPR032465">
    <property type="entry name" value="ACMSD"/>
</dbReference>
<proteinExistence type="inferred from homology"/>
<evidence type="ECO:0000256" key="2">
    <source>
        <dbReference type="RuleBase" id="RU366045"/>
    </source>
</evidence>
<evidence type="ECO:0000313" key="4">
    <source>
        <dbReference type="Proteomes" id="UP001213000"/>
    </source>
</evidence>
<comment type="similarity">
    <text evidence="2">Belongs to the metallo-dependent hydrolases superfamily.</text>
</comment>
<dbReference type="Proteomes" id="UP001213000">
    <property type="component" value="Unassembled WGS sequence"/>
</dbReference>
<keyword evidence="4" id="KW-1185">Reference proteome</keyword>
<organism evidence="3 4">
    <name type="scientific">Leucocoprinus birnbaumii</name>
    <dbReference type="NCBI Taxonomy" id="56174"/>
    <lineage>
        <taxon>Eukaryota</taxon>
        <taxon>Fungi</taxon>
        <taxon>Dikarya</taxon>
        <taxon>Basidiomycota</taxon>
        <taxon>Agaricomycotina</taxon>
        <taxon>Agaricomycetes</taxon>
        <taxon>Agaricomycetidae</taxon>
        <taxon>Agaricales</taxon>
        <taxon>Agaricineae</taxon>
        <taxon>Agaricaceae</taxon>
        <taxon>Leucocoprinus</taxon>
    </lineage>
</organism>
<protein>
    <recommendedName>
        <fullName evidence="5">Amidohydrolase-related domain-containing protein</fullName>
    </recommendedName>
</protein>
<dbReference type="PANTHER" id="PTHR21240">
    <property type="entry name" value="2-AMINO-3-CARBOXYLMUCONATE-6-SEMIALDEHYDE DECARBOXYLASE"/>
    <property type="match status" value="1"/>
</dbReference>
<comment type="caution">
    <text evidence="3">The sequence shown here is derived from an EMBL/GenBank/DDBJ whole genome shotgun (WGS) entry which is preliminary data.</text>
</comment>
<dbReference type="InterPro" id="IPR032466">
    <property type="entry name" value="Metal_Hydrolase"/>
</dbReference>
<keyword evidence="2" id="KW-0210">Decarboxylase</keyword>
<keyword evidence="1 2" id="KW-0456">Lyase</keyword>
<dbReference type="AlphaFoldDB" id="A0AAD5VFA4"/>
<evidence type="ECO:0000256" key="1">
    <source>
        <dbReference type="ARBA" id="ARBA00023239"/>
    </source>
</evidence>
<dbReference type="Gene3D" id="3.20.20.140">
    <property type="entry name" value="Metal-dependent hydrolases"/>
    <property type="match status" value="1"/>
</dbReference>
<gene>
    <name evidence="3" type="ORF">NP233_g12099</name>
</gene>
<evidence type="ECO:0008006" key="5">
    <source>
        <dbReference type="Google" id="ProtNLM"/>
    </source>
</evidence>
<sequence>MDLSLTQTIHNFTSINYIIPHVGGAFPAAIDRILKSAPAIYDSSLEIYQTRFWWDSAGPTYYHQVSGLLGYGIPTSQLLFGTDFPYAPGFTQPGSLNAILASNLISDADRKALFATNCVNAFAGVDE</sequence>
<dbReference type="SUPFAM" id="SSF51556">
    <property type="entry name" value="Metallo-dependent hydrolases"/>
    <property type="match status" value="1"/>
</dbReference>
<reference evidence="3" key="1">
    <citation type="submission" date="2022-07" db="EMBL/GenBank/DDBJ databases">
        <title>Genome Sequence of Leucocoprinus birnbaumii.</title>
        <authorList>
            <person name="Buettner E."/>
        </authorList>
    </citation>
    <scope>NUCLEOTIDE SEQUENCE</scope>
    <source>
        <strain evidence="3">VT141</strain>
    </source>
</reference>
<dbReference type="PANTHER" id="PTHR21240:SF32">
    <property type="entry name" value="AMIDOHYDROLASE-RELATED DOMAIN-CONTAINING PROTEIN"/>
    <property type="match status" value="1"/>
</dbReference>
<dbReference type="GO" id="GO:0005829">
    <property type="term" value="C:cytosol"/>
    <property type="evidence" value="ECO:0007669"/>
    <property type="project" value="TreeGrafter"/>
</dbReference>
<dbReference type="GO" id="GO:0019748">
    <property type="term" value="P:secondary metabolic process"/>
    <property type="evidence" value="ECO:0007669"/>
    <property type="project" value="TreeGrafter"/>
</dbReference>
<accession>A0AAD5VFA4</accession>
<dbReference type="GO" id="GO:0016831">
    <property type="term" value="F:carboxy-lyase activity"/>
    <property type="evidence" value="ECO:0007669"/>
    <property type="project" value="UniProtKB-KW"/>
</dbReference>